<proteinExistence type="predicted"/>
<dbReference type="WBParaSite" id="TCNE_0000228101-mRNA-1">
    <property type="protein sequence ID" value="TCNE_0000228101-mRNA-1"/>
    <property type="gene ID" value="TCNE_0000228101"/>
</dbReference>
<name>A0A183U1B1_TOXCA</name>
<sequence length="149" mass="16908">MTGVSMRRGVRMTDVWMRRDADMAGVSMRRCVGMTGVFEELLSAGMKWYSEDEGGAPRSRSVEQLACAGHFEMLNLLSQWDAESYNPKLHPIEFMAGNEYPLAGAVECWIRSAVNFNQMLRSWGHVKRTGWNRRQRGCRIRLSCGVAAE</sequence>
<evidence type="ECO:0000313" key="2">
    <source>
        <dbReference type="Proteomes" id="UP000050794"/>
    </source>
</evidence>
<keyword evidence="2" id="KW-1185">Reference proteome</keyword>
<organism evidence="2 3">
    <name type="scientific">Toxocara canis</name>
    <name type="common">Canine roundworm</name>
    <dbReference type="NCBI Taxonomy" id="6265"/>
    <lineage>
        <taxon>Eukaryota</taxon>
        <taxon>Metazoa</taxon>
        <taxon>Ecdysozoa</taxon>
        <taxon>Nematoda</taxon>
        <taxon>Chromadorea</taxon>
        <taxon>Rhabditida</taxon>
        <taxon>Spirurina</taxon>
        <taxon>Ascaridomorpha</taxon>
        <taxon>Ascaridoidea</taxon>
        <taxon>Toxocaridae</taxon>
        <taxon>Toxocara</taxon>
    </lineage>
</organism>
<evidence type="ECO:0000313" key="1">
    <source>
        <dbReference type="EMBL" id="VDM27804.1"/>
    </source>
</evidence>
<reference evidence="1 2" key="2">
    <citation type="submission" date="2018-11" db="EMBL/GenBank/DDBJ databases">
        <authorList>
            <consortium name="Pathogen Informatics"/>
        </authorList>
    </citation>
    <scope>NUCLEOTIDE SEQUENCE [LARGE SCALE GENOMIC DNA]</scope>
</reference>
<dbReference type="EMBL" id="UYWY01002184">
    <property type="protein sequence ID" value="VDM27804.1"/>
    <property type="molecule type" value="Genomic_DNA"/>
</dbReference>
<dbReference type="Proteomes" id="UP000050794">
    <property type="component" value="Unassembled WGS sequence"/>
</dbReference>
<accession>A0A183U1B1</accession>
<gene>
    <name evidence="1" type="ORF">TCNE_LOCUS2281</name>
</gene>
<evidence type="ECO:0000313" key="3">
    <source>
        <dbReference type="WBParaSite" id="TCNE_0000228101-mRNA-1"/>
    </source>
</evidence>
<reference evidence="3" key="1">
    <citation type="submission" date="2016-06" db="UniProtKB">
        <authorList>
            <consortium name="WormBaseParasite"/>
        </authorList>
    </citation>
    <scope>IDENTIFICATION</scope>
</reference>
<dbReference type="AlphaFoldDB" id="A0A183U1B1"/>
<protein>
    <submittedName>
        <fullName evidence="3">ANK_REP_REGION domain-containing protein</fullName>
    </submittedName>
</protein>